<proteinExistence type="predicted"/>
<dbReference type="EMBL" id="CAJOBA010000070">
    <property type="protein sequence ID" value="CAF3500873.1"/>
    <property type="molecule type" value="Genomic_DNA"/>
</dbReference>
<dbReference type="EMBL" id="CAJOBC010001460">
    <property type="protein sequence ID" value="CAF3679763.1"/>
    <property type="molecule type" value="Genomic_DNA"/>
</dbReference>
<evidence type="ECO:0000256" key="1">
    <source>
        <dbReference type="SAM" id="MobiDB-lite"/>
    </source>
</evidence>
<evidence type="ECO:0000313" key="4">
    <source>
        <dbReference type="EMBL" id="CAF3500873.1"/>
    </source>
</evidence>
<keyword evidence="6" id="KW-1185">Reference proteome</keyword>
<dbReference type="AlphaFoldDB" id="A0A813ZA93"/>
<sequence length="212" mass="24223">MESLFIENSLRRLSLLIAKATLPPSPTPLPSPSPSSVTSKCKRENSTNDLVMKNGNGTYACAMNDVVFLCNPPNEVQRQKHENKNQYELEKSRTNKSLPQVVPNYTNDDDIEEKTSMVKQWITTTTIENDQLKVPFVQTTNHLYPPCAVAISLDRALDMRLSKFNQTTNDGHRKKYSSKIEPLLIELSNDRLRSYLRRLENDPSLKEFIQPI</sequence>
<feature type="compositionally biased region" description="Pro residues" evidence="1">
    <location>
        <begin position="23"/>
        <end position="33"/>
    </location>
</feature>
<evidence type="ECO:0000313" key="2">
    <source>
        <dbReference type="EMBL" id="CAF0727044.1"/>
    </source>
</evidence>
<dbReference type="EMBL" id="CAJNOK010000070">
    <property type="protein sequence ID" value="CAF0727044.1"/>
    <property type="molecule type" value="Genomic_DNA"/>
</dbReference>
<dbReference type="Proteomes" id="UP000682733">
    <property type="component" value="Unassembled WGS sequence"/>
</dbReference>
<feature type="region of interest" description="Disordered" evidence="1">
    <location>
        <begin position="22"/>
        <end position="41"/>
    </location>
</feature>
<evidence type="ECO:0000313" key="6">
    <source>
        <dbReference type="Proteomes" id="UP000663829"/>
    </source>
</evidence>
<accession>A0A813ZA93</accession>
<gene>
    <name evidence="3" type="ORF">GPM918_LOCUS8405</name>
    <name evidence="2" type="ORF">OVA965_LOCUS508</name>
    <name evidence="5" type="ORF">SRO942_LOCUS8405</name>
    <name evidence="4" type="ORF">TMI583_LOCUS508</name>
</gene>
<organism evidence="3 6">
    <name type="scientific">Didymodactylos carnosus</name>
    <dbReference type="NCBI Taxonomy" id="1234261"/>
    <lineage>
        <taxon>Eukaryota</taxon>
        <taxon>Metazoa</taxon>
        <taxon>Spiralia</taxon>
        <taxon>Gnathifera</taxon>
        <taxon>Rotifera</taxon>
        <taxon>Eurotatoria</taxon>
        <taxon>Bdelloidea</taxon>
        <taxon>Philodinida</taxon>
        <taxon>Philodinidae</taxon>
        <taxon>Didymodactylos</taxon>
    </lineage>
</organism>
<reference evidence="3" key="1">
    <citation type="submission" date="2021-02" db="EMBL/GenBank/DDBJ databases">
        <authorList>
            <person name="Nowell W R."/>
        </authorList>
    </citation>
    <scope>NUCLEOTIDE SEQUENCE</scope>
</reference>
<dbReference type="Proteomes" id="UP000677228">
    <property type="component" value="Unassembled WGS sequence"/>
</dbReference>
<evidence type="ECO:0000313" key="3">
    <source>
        <dbReference type="EMBL" id="CAF0896517.1"/>
    </source>
</evidence>
<dbReference type="EMBL" id="CAJNOQ010001460">
    <property type="protein sequence ID" value="CAF0896517.1"/>
    <property type="molecule type" value="Genomic_DNA"/>
</dbReference>
<name>A0A813ZA93_9BILA</name>
<dbReference type="Proteomes" id="UP000681722">
    <property type="component" value="Unassembled WGS sequence"/>
</dbReference>
<dbReference type="Proteomes" id="UP000663829">
    <property type="component" value="Unassembled WGS sequence"/>
</dbReference>
<comment type="caution">
    <text evidence="3">The sequence shown here is derived from an EMBL/GenBank/DDBJ whole genome shotgun (WGS) entry which is preliminary data.</text>
</comment>
<protein>
    <submittedName>
        <fullName evidence="3">Uncharacterized protein</fullName>
    </submittedName>
</protein>
<evidence type="ECO:0000313" key="5">
    <source>
        <dbReference type="EMBL" id="CAF3679763.1"/>
    </source>
</evidence>